<dbReference type="VEuPathDB" id="FungiDB:CH63R_13309"/>
<dbReference type="GO" id="GO:0032259">
    <property type="term" value="P:methylation"/>
    <property type="evidence" value="ECO:0007669"/>
    <property type="project" value="UniProtKB-KW"/>
</dbReference>
<reference evidence="3" key="3">
    <citation type="submission" date="2016-02" db="EMBL/GenBank/DDBJ databases">
        <title>Resequencing and annotation of the Colletotrichum higginsianum genome.</title>
        <authorList>
            <person name="O'Connell R."/>
            <person name="Zambounis A."/>
            <person name="Thon M."/>
            <person name="Dallery J.-F."/>
        </authorList>
    </citation>
    <scope>NUCLEOTIDE SEQUENCE [LARGE SCALE GENOMIC DNA]</scope>
    <source>
        <strain evidence="3">IMI 349063</strain>
    </source>
</reference>
<keyword evidence="2" id="KW-0489">Methyltransferase</keyword>
<keyword evidence="5" id="KW-1185">Reference proteome</keyword>
<dbReference type="PANTHER" id="PTHR34598:SF3">
    <property type="entry name" value="OXIDOREDUCTASE AN1597"/>
    <property type="match status" value="1"/>
</dbReference>
<name>H1UUU8_COLHI</name>
<dbReference type="STRING" id="759273.H1UUU8"/>
<gene>
    <name evidence="2" type="ORF">CH063_16095</name>
    <name evidence="3" type="ORF">CH63R_13309</name>
</gene>
<evidence type="ECO:0000313" key="4">
    <source>
        <dbReference type="Proteomes" id="UP000007174"/>
    </source>
</evidence>
<dbReference type="Proteomes" id="UP000007174">
    <property type="component" value="Unassembled WGS sequence"/>
</dbReference>
<evidence type="ECO:0000313" key="5">
    <source>
        <dbReference type="Proteomes" id="UP000092177"/>
    </source>
</evidence>
<dbReference type="HOGENOM" id="CLU_042688_6_1_1"/>
<keyword evidence="3" id="KW-0808">Transferase</keyword>
<dbReference type="Proteomes" id="UP000092177">
    <property type="component" value="Chromosome 9"/>
</dbReference>
<evidence type="ECO:0000313" key="2">
    <source>
        <dbReference type="EMBL" id="CCF31749.1"/>
    </source>
</evidence>
<accession>H1UUU8</accession>
<dbReference type="EMBL" id="CACQ02000047">
    <property type="protein sequence ID" value="CCF31749.1"/>
    <property type="molecule type" value="Genomic_DNA"/>
</dbReference>
<organism evidence="2 4">
    <name type="scientific">Colletotrichum higginsianum (strain IMI 349063)</name>
    <name type="common">Crucifer anthracnose fungus</name>
    <dbReference type="NCBI Taxonomy" id="759273"/>
    <lineage>
        <taxon>Eukaryota</taxon>
        <taxon>Fungi</taxon>
        <taxon>Dikarya</taxon>
        <taxon>Ascomycota</taxon>
        <taxon>Pezizomycotina</taxon>
        <taxon>Sordariomycetes</taxon>
        <taxon>Hypocreomycetidae</taxon>
        <taxon>Glomerellales</taxon>
        <taxon>Glomerellaceae</taxon>
        <taxon>Colletotrichum</taxon>
        <taxon>Colletotrichum destructivum species complex</taxon>
    </lineage>
</organism>
<protein>
    <submittedName>
        <fullName evidence="2">Methyltransferase CmcJ</fullName>
    </submittedName>
</protein>
<dbReference type="EMBL" id="LTAN01000009">
    <property type="protein sequence ID" value="OBR04182.1"/>
    <property type="molecule type" value="Genomic_DNA"/>
</dbReference>
<dbReference type="RefSeq" id="XP_018152700.1">
    <property type="nucleotide sequence ID" value="XM_018308283.1"/>
</dbReference>
<dbReference type="PANTHER" id="PTHR34598">
    <property type="entry name" value="BLL6449 PROTEIN"/>
    <property type="match status" value="1"/>
</dbReference>
<dbReference type="NCBIfam" id="NF041278">
    <property type="entry name" value="CmcJ_NvfI_EfuI"/>
    <property type="match status" value="1"/>
</dbReference>
<evidence type="ECO:0000256" key="1">
    <source>
        <dbReference type="ARBA" id="ARBA00023604"/>
    </source>
</evidence>
<proteinExistence type="inferred from homology"/>
<reference evidence="4" key="2">
    <citation type="journal article" date="2012" name="Nat. Genet.">
        <title>Lifestyle transitions in plant pathogenic Colletotrichum fungi deciphered by genome and transcriptome analyses.</title>
        <authorList>
            <person name="O'Connell R.J."/>
            <person name="Thon M.R."/>
            <person name="Hacquard S."/>
            <person name="Amyotte S.G."/>
            <person name="Kleemann J."/>
            <person name="Torres M.F."/>
            <person name="Damm U."/>
            <person name="Buiate E.A."/>
            <person name="Epstein L."/>
            <person name="Alkan N."/>
            <person name="Altmueller J."/>
            <person name="Alvarado-Balderrama L."/>
            <person name="Bauser C.A."/>
            <person name="Becker C."/>
            <person name="Birren B.W."/>
            <person name="Chen Z."/>
            <person name="Choi J."/>
            <person name="Crouch J.A."/>
            <person name="Duvick J.P."/>
            <person name="Farman M.A."/>
            <person name="Gan P."/>
            <person name="Heiman D."/>
            <person name="Henrissat B."/>
            <person name="Howard R.J."/>
            <person name="Kabbage M."/>
            <person name="Koch C."/>
            <person name="Kracher B."/>
            <person name="Kubo Y."/>
            <person name="Law A.D."/>
            <person name="Lebrun M.-H."/>
            <person name="Lee Y.-H."/>
            <person name="Miyara I."/>
            <person name="Moore N."/>
            <person name="Neumann U."/>
            <person name="Nordstroem K."/>
            <person name="Panaccione D.G."/>
            <person name="Panstruga R."/>
            <person name="Place M."/>
            <person name="Proctor R.H."/>
            <person name="Prusky D."/>
            <person name="Rech G."/>
            <person name="Reinhardt R."/>
            <person name="Rollins J.A."/>
            <person name="Rounsley S."/>
            <person name="Schardl C.L."/>
            <person name="Schwartz D.C."/>
            <person name="Shenoy N."/>
            <person name="Shirasu K."/>
            <person name="Sikhakolli U.R."/>
            <person name="Stueber K."/>
            <person name="Sukno S.A."/>
            <person name="Sweigard J.A."/>
            <person name="Takano Y."/>
            <person name="Takahara H."/>
            <person name="Trail F."/>
            <person name="van der Does H.C."/>
            <person name="Voll L.M."/>
            <person name="Will I."/>
            <person name="Young S."/>
            <person name="Zeng Q."/>
            <person name="Zhang J."/>
            <person name="Zhou S."/>
            <person name="Dickman M.B."/>
            <person name="Schulze-Lefert P."/>
            <person name="Ver Loren van Themaat E."/>
            <person name="Ma L.-J."/>
            <person name="Vaillancourt L.J."/>
        </authorList>
    </citation>
    <scope>NUCLEOTIDE SEQUENCE [LARGE SCALE GENOMIC DNA]</scope>
    <source>
        <strain evidence="4">IMI 349063</strain>
    </source>
</reference>
<sequence length="136" mass="15435">MNGGWGEIDLTDSICCSAWRPLEQVENWPLAVCDGSSITYDDLIEVDLIRKDYIGSTMFAKFRPGYSWYYLESQRPDEVCLFKNFDSQENSKAPICPHSSFEQDDVPLNTRPRKSIEVRAFVFGGPQQRPSAAADT</sequence>
<dbReference type="GeneID" id="28872390"/>
<dbReference type="InterPro" id="IPR044053">
    <property type="entry name" value="AsaB-like"/>
</dbReference>
<dbReference type="GO" id="GO:0016491">
    <property type="term" value="F:oxidoreductase activity"/>
    <property type="evidence" value="ECO:0007669"/>
    <property type="project" value="InterPro"/>
</dbReference>
<comment type="similarity">
    <text evidence="1">Belongs to the asaB hydroxylase/desaturase family.</text>
</comment>
<reference evidence="5" key="4">
    <citation type="journal article" date="2017" name="BMC Genomics">
        <title>Gapless genome assembly of Colletotrichum higginsianum reveals chromosome structure and association of transposable elements with secondary metabolite gene clusters.</title>
        <authorList>
            <person name="Dallery J.-F."/>
            <person name="Lapalu N."/>
            <person name="Zampounis A."/>
            <person name="Pigne S."/>
            <person name="Luyten I."/>
            <person name="Amselem J."/>
            <person name="Wittenberg A.H.J."/>
            <person name="Zhou S."/>
            <person name="de Queiroz M.V."/>
            <person name="Robin G.P."/>
            <person name="Auger A."/>
            <person name="Hainaut M."/>
            <person name="Henrissat B."/>
            <person name="Kim K.-T."/>
            <person name="Lee Y.-H."/>
            <person name="Lespinet O."/>
            <person name="Schwartz D.C."/>
            <person name="Thon M.R."/>
            <person name="O'Connell R.J."/>
        </authorList>
    </citation>
    <scope>NUCLEOTIDE SEQUENCE [LARGE SCALE GENOMIC DNA]</scope>
    <source>
        <strain evidence="5">IMI 349063</strain>
    </source>
</reference>
<reference evidence="2" key="1">
    <citation type="submission" date="2011-12" db="EMBL/GenBank/DDBJ databases">
        <title>The genome sequence of Colletotrichum higginsianum IMI 34906.</title>
        <authorList>
            <person name="Ma L.-J."/>
            <person name="O'Connell R."/>
            <person name="van Themaat E.V.L."/>
            <person name="Stueber K."/>
            <person name="Young S.K."/>
            <person name="Zeng Q."/>
            <person name="Gargeya S."/>
            <person name="Fitzgerald M."/>
            <person name="Haas B."/>
            <person name="Abouelleil A."/>
            <person name="Alvarado L."/>
            <person name="Arachchi H.M."/>
            <person name="Berlin A."/>
            <person name="Chapman S.B."/>
            <person name="Gearin G."/>
            <person name="Goldberg J."/>
            <person name="Griggs A."/>
            <person name="Gujja S."/>
            <person name="Hansen M."/>
            <person name="Heiman D."/>
            <person name="Howarth C."/>
            <person name="Larimer J."/>
            <person name="Lui A."/>
            <person name="MacDonald P.J.P."/>
            <person name="McCowen C."/>
            <person name="Montmayeur A."/>
            <person name="Murphy C."/>
            <person name="Neiman D."/>
            <person name="Pearson M."/>
            <person name="Priest M."/>
            <person name="Roberts A."/>
            <person name="Saif S."/>
            <person name="Shea T."/>
            <person name="Sisk P."/>
            <person name="Stolte C."/>
            <person name="Sykes S."/>
            <person name="Wortman J."/>
            <person name="Nusbaum C."/>
            <person name="Birren B."/>
        </authorList>
    </citation>
    <scope>NUCLEOTIDE SEQUENCE [LARGE SCALE GENOMIC DNA]</scope>
    <source>
        <strain evidence="2">IMI 349063</strain>
    </source>
</reference>
<dbReference type="AlphaFoldDB" id="H1UUU8"/>
<evidence type="ECO:0000313" key="3">
    <source>
        <dbReference type="EMBL" id="OBR04182.1"/>
    </source>
</evidence>
<dbReference type="KEGG" id="chig:CH63R_13309"/>
<dbReference type="GO" id="GO:0008168">
    <property type="term" value="F:methyltransferase activity"/>
    <property type="evidence" value="ECO:0007669"/>
    <property type="project" value="UniProtKB-KW"/>
</dbReference>